<organism evidence="1 2">
    <name type="scientific">Entomophthora muscae</name>
    <dbReference type="NCBI Taxonomy" id="34485"/>
    <lineage>
        <taxon>Eukaryota</taxon>
        <taxon>Fungi</taxon>
        <taxon>Fungi incertae sedis</taxon>
        <taxon>Zoopagomycota</taxon>
        <taxon>Entomophthoromycotina</taxon>
        <taxon>Entomophthoromycetes</taxon>
        <taxon>Entomophthorales</taxon>
        <taxon>Entomophthoraceae</taxon>
        <taxon>Entomophthora</taxon>
    </lineage>
</organism>
<evidence type="ECO:0000313" key="2">
    <source>
        <dbReference type="Proteomes" id="UP001165960"/>
    </source>
</evidence>
<protein>
    <submittedName>
        <fullName evidence="1">Uncharacterized protein</fullName>
    </submittedName>
</protein>
<keyword evidence="2" id="KW-1185">Reference proteome</keyword>
<name>A0ACC2RPH5_9FUNG</name>
<dbReference type="EMBL" id="QTSX02006929">
    <property type="protein sequence ID" value="KAJ9051973.1"/>
    <property type="molecule type" value="Genomic_DNA"/>
</dbReference>
<sequence>MMFLGNPTDNNESMIQGSFSKFSPFECTGTYCHDTVAVCYLERPRGSTHLQSTFSHETKEVVQGLSRFGKGLAKEVFPGIVPDSSIAIISRSIDPQRVNLWSAFTLDTILFFQPPAYNAWVDDDFRTCILAILELAENRLSCEKVVVCLNKHSPDAADFVKALMYVGFELCHPKAYEQNQDFLLVGYEL</sequence>
<accession>A0ACC2RPH5</accession>
<gene>
    <name evidence="1" type="ORF">DSO57_1038858</name>
</gene>
<reference evidence="1" key="1">
    <citation type="submission" date="2022-04" db="EMBL/GenBank/DDBJ databases">
        <title>Genome of the entomopathogenic fungus Entomophthora muscae.</title>
        <authorList>
            <person name="Elya C."/>
            <person name="Lovett B.R."/>
            <person name="Lee E."/>
            <person name="Macias A.M."/>
            <person name="Hajek A.E."/>
            <person name="De Bivort B.L."/>
            <person name="Kasson M.T."/>
            <person name="De Fine Licht H.H."/>
            <person name="Stajich J.E."/>
        </authorList>
    </citation>
    <scope>NUCLEOTIDE SEQUENCE</scope>
    <source>
        <strain evidence="1">Berkeley</strain>
    </source>
</reference>
<proteinExistence type="predicted"/>
<dbReference type="Proteomes" id="UP001165960">
    <property type="component" value="Unassembled WGS sequence"/>
</dbReference>
<comment type="caution">
    <text evidence="1">The sequence shown here is derived from an EMBL/GenBank/DDBJ whole genome shotgun (WGS) entry which is preliminary data.</text>
</comment>
<evidence type="ECO:0000313" key="1">
    <source>
        <dbReference type="EMBL" id="KAJ9051973.1"/>
    </source>
</evidence>